<dbReference type="OrthoDB" id="1448256at2"/>
<keyword evidence="2" id="KW-1185">Reference proteome</keyword>
<dbReference type="EMBL" id="VJVW01000009">
    <property type="protein sequence ID" value="MUP43882.1"/>
    <property type="molecule type" value="Genomic_DNA"/>
</dbReference>
<reference evidence="1 2" key="1">
    <citation type="submission" date="2019-07" db="EMBL/GenBank/DDBJ databases">
        <title>Gramella aestuarii sp. nov., isolated from a tidal flat, and emended description of Gramella echinicola.</title>
        <authorList>
            <person name="Liu L."/>
        </authorList>
    </citation>
    <scope>NUCLEOTIDE SEQUENCE [LARGE SCALE GENOMIC DNA]</scope>
    <source>
        <strain evidence="1 2">BS12</strain>
    </source>
</reference>
<gene>
    <name evidence="1" type="ORF">FLP08_14975</name>
</gene>
<accession>A0A7K1LSV0</accession>
<dbReference type="RefSeq" id="WP_156277948.1">
    <property type="nucleotide sequence ID" value="NZ_BAABGI010000007.1"/>
</dbReference>
<proteinExistence type="predicted"/>
<name>A0A7K1LSV0_9FLAO</name>
<comment type="caution">
    <text evidence="1">The sequence shown here is derived from an EMBL/GenBank/DDBJ whole genome shotgun (WGS) entry which is preliminary data.</text>
</comment>
<dbReference type="AlphaFoldDB" id="A0A7K1LSV0"/>
<evidence type="ECO:0000313" key="2">
    <source>
        <dbReference type="Proteomes" id="UP000460416"/>
    </source>
</evidence>
<organism evidence="1 2">
    <name type="scientific">Christiangramia aestuarii</name>
    <dbReference type="NCBI Taxonomy" id="1028746"/>
    <lineage>
        <taxon>Bacteria</taxon>
        <taxon>Pseudomonadati</taxon>
        <taxon>Bacteroidota</taxon>
        <taxon>Flavobacteriia</taxon>
        <taxon>Flavobacteriales</taxon>
        <taxon>Flavobacteriaceae</taxon>
        <taxon>Christiangramia</taxon>
    </lineage>
</organism>
<protein>
    <submittedName>
        <fullName evidence="1">Uncharacterized protein</fullName>
    </submittedName>
</protein>
<dbReference type="Proteomes" id="UP000460416">
    <property type="component" value="Unassembled WGS sequence"/>
</dbReference>
<sequence>MSIIFSVVLLVSLYIIFRINKYYSKQSEKKFNQRHQEIIQNIKTNWNRISIKTSDCQIIKYDTIIDKNKKIDVFEKRTFLEVLNKNPHRQILINEKRSKLICNQKENGEIIRNFEKIVLIDTTVFEFKLRIRDFIDVYEQKENGEEYYYIDLEFLDEPFDSKNYS</sequence>
<evidence type="ECO:0000313" key="1">
    <source>
        <dbReference type="EMBL" id="MUP43882.1"/>
    </source>
</evidence>